<dbReference type="HOGENOM" id="CLU_1213233_0_0_7"/>
<gene>
    <name evidence="3" type="ORF">DespoDRAFT_01899</name>
</gene>
<feature type="transmembrane region" description="Helical" evidence="2">
    <location>
        <begin position="6"/>
        <end position="30"/>
    </location>
</feature>
<protein>
    <recommendedName>
        <fullName evidence="5">Acyltransferase</fullName>
    </recommendedName>
</protein>
<keyword evidence="4" id="KW-1185">Reference proteome</keyword>
<name>I5B2U2_9BACT</name>
<keyword evidence="2" id="KW-0812">Transmembrane</keyword>
<feature type="transmembrane region" description="Helical" evidence="2">
    <location>
        <begin position="42"/>
        <end position="60"/>
    </location>
</feature>
<dbReference type="InterPro" id="IPR001451">
    <property type="entry name" value="Hexapep"/>
</dbReference>
<dbReference type="PANTHER" id="PTHR43300">
    <property type="entry name" value="ACETYLTRANSFERASE"/>
    <property type="match status" value="1"/>
</dbReference>
<dbReference type="OrthoDB" id="9803036at2"/>
<evidence type="ECO:0000256" key="1">
    <source>
        <dbReference type="ARBA" id="ARBA00007274"/>
    </source>
</evidence>
<dbReference type="SUPFAM" id="SSF51161">
    <property type="entry name" value="Trimeric LpxA-like enzymes"/>
    <property type="match status" value="1"/>
</dbReference>
<feature type="transmembrane region" description="Helical" evidence="2">
    <location>
        <begin position="96"/>
        <end position="117"/>
    </location>
</feature>
<dbReference type="AlphaFoldDB" id="I5B2U2"/>
<dbReference type="Pfam" id="PF00132">
    <property type="entry name" value="Hexapep"/>
    <property type="match status" value="1"/>
</dbReference>
<reference evidence="3 4" key="1">
    <citation type="submission" date="2011-09" db="EMBL/GenBank/DDBJ databases">
        <authorList>
            <consortium name="US DOE Joint Genome Institute (JGI-PGF)"/>
            <person name="Lucas S."/>
            <person name="Han J."/>
            <person name="Lapidus A."/>
            <person name="Cheng J.-F."/>
            <person name="Goodwin L."/>
            <person name="Pitluck S."/>
            <person name="Peters L."/>
            <person name="Land M.L."/>
            <person name="Hauser L."/>
            <person name="Orellana R."/>
            <person name="Lovley D."/>
            <person name="Woyke T.J."/>
        </authorList>
    </citation>
    <scope>NUCLEOTIDE SEQUENCE [LARGE SCALE GENOMIC DNA]</scope>
    <source>
        <strain evidence="3 4">2ac9</strain>
    </source>
</reference>
<dbReference type="InterPro" id="IPR050179">
    <property type="entry name" value="Trans_hexapeptide_repeat"/>
</dbReference>
<keyword evidence="2" id="KW-1133">Transmembrane helix</keyword>
<comment type="similarity">
    <text evidence="1">Belongs to the transferase hexapeptide repeat family.</text>
</comment>
<dbReference type="Proteomes" id="UP000005778">
    <property type="component" value="Chromosome"/>
</dbReference>
<evidence type="ECO:0000313" key="4">
    <source>
        <dbReference type="Proteomes" id="UP000005778"/>
    </source>
</evidence>
<accession>I5B2U2</accession>
<dbReference type="EMBL" id="CM001488">
    <property type="protein sequence ID" value="EIM63805.1"/>
    <property type="molecule type" value="Genomic_DNA"/>
</dbReference>
<dbReference type="PANTHER" id="PTHR43300:SF11">
    <property type="entry name" value="ACETYLTRANSFERASE RV3034C-RELATED"/>
    <property type="match status" value="1"/>
</dbReference>
<evidence type="ECO:0000256" key="2">
    <source>
        <dbReference type="SAM" id="Phobius"/>
    </source>
</evidence>
<evidence type="ECO:0008006" key="5">
    <source>
        <dbReference type="Google" id="ProtNLM"/>
    </source>
</evidence>
<organism evidence="3 4">
    <name type="scientific">Desulfobacter postgatei 2ac9</name>
    <dbReference type="NCBI Taxonomy" id="879212"/>
    <lineage>
        <taxon>Bacteria</taxon>
        <taxon>Pseudomonadati</taxon>
        <taxon>Thermodesulfobacteriota</taxon>
        <taxon>Desulfobacteria</taxon>
        <taxon>Desulfobacterales</taxon>
        <taxon>Desulfobacteraceae</taxon>
        <taxon>Desulfobacter</taxon>
    </lineage>
</organism>
<dbReference type="InterPro" id="IPR011004">
    <property type="entry name" value="Trimer_LpxA-like_sf"/>
</dbReference>
<sequence length="228" mass="25063">MKFSAIDVLITCVCLISIIFCSTIITIIFSSVFRSSDEYLPIIKMILFLVFFFLLLGGIYPRVLRLFCPAKDSIFSSEDSTIECLFWKQTVFSYELTVSIFAYIIPVLLRAPVYRLLGARIGKGVLIAGKIVEPQMVTLGNYSLCGEMSLLMAHAIMGDKVVLKKITIGDNVSVGAHAIIMPGVAIGDNSIIATGSLVPMDTIVPANEIWRGIPAKKWKSVDPFDVKS</sequence>
<dbReference type="eggNOG" id="COG0663">
    <property type="taxonomic scope" value="Bacteria"/>
</dbReference>
<proteinExistence type="inferred from homology"/>
<evidence type="ECO:0000313" key="3">
    <source>
        <dbReference type="EMBL" id="EIM63805.1"/>
    </source>
</evidence>
<reference evidence="3 4" key="2">
    <citation type="submission" date="2012-02" db="EMBL/GenBank/DDBJ databases">
        <title>Improved High-Quality Draft sequence of Desulfobacter postgatei 2ac9.</title>
        <authorList>
            <consortium name="US DOE Joint Genome Institute"/>
            <person name="Lucas S."/>
            <person name="Han J."/>
            <person name="Lapidus A."/>
            <person name="Cheng J.-F."/>
            <person name="Goodwin L."/>
            <person name="Pitluck S."/>
            <person name="Peters L."/>
            <person name="Ovchinnikova G."/>
            <person name="Held B."/>
            <person name="Detter J.C."/>
            <person name="Han C."/>
            <person name="Tapia R."/>
            <person name="Land M."/>
            <person name="Hauser L."/>
            <person name="Kyrpides N."/>
            <person name="Ivanova N."/>
            <person name="Pagani I."/>
            <person name="Orellana R."/>
            <person name="Lovley D."/>
            <person name="Woyke T."/>
        </authorList>
    </citation>
    <scope>NUCLEOTIDE SEQUENCE [LARGE SCALE GENOMIC DNA]</scope>
    <source>
        <strain evidence="3 4">2ac9</strain>
    </source>
</reference>
<keyword evidence="2" id="KW-0472">Membrane</keyword>
<dbReference type="Gene3D" id="2.160.10.10">
    <property type="entry name" value="Hexapeptide repeat proteins"/>
    <property type="match status" value="1"/>
</dbReference>
<dbReference type="STRING" id="879212.DespoDRAFT_01899"/>